<keyword evidence="2" id="KW-0732">Signal</keyword>
<evidence type="ECO:0000256" key="2">
    <source>
        <dbReference type="SAM" id="SignalP"/>
    </source>
</evidence>
<dbReference type="EMBL" id="CP039350">
    <property type="protein sequence ID" value="QCD95929.1"/>
    <property type="molecule type" value="Genomic_DNA"/>
</dbReference>
<keyword evidence="5" id="KW-1185">Reference proteome</keyword>
<dbReference type="AlphaFoldDB" id="A0A4D6M5F9"/>
<sequence>MSPIFLLLHFLLPAAFIYKRQVISLLPKPVRSQRELSVNTITKSSVVFSLAFREFQSVERRLESLSGKYRDGGASSSGIQSHSVLGGLQS</sequence>
<organism evidence="4 5">
    <name type="scientific">Vigna unguiculata</name>
    <name type="common">Cowpea</name>
    <dbReference type="NCBI Taxonomy" id="3917"/>
    <lineage>
        <taxon>Eukaryota</taxon>
        <taxon>Viridiplantae</taxon>
        <taxon>Streptophyta</taxon>
        <taxon>Embryophyta</taxon>
        <taxon>Tracheophyta</taxon>
        <taxon>Spermatophyta</taxon>
        <taxon>Magnoliopsida</taxon>
        <taxon>eudicotyledons</taxon>
        <taxon>Gunneridae</taxon>
        <taxon>Pentapetalae</taxon>
        <taxon>rosids</taxon>
        <taxon>fabids</taxon>
        <taxon>Fabales</taxon>
        <taxon>Fabaceae</taxon>
        <taxon>Papilionoideae</taxon>
        <taxon>50 kb inversion clade</taxon>
        <taxon>NPAAA clade</taxon>
        <taxon>indigoferoid/millettioid clade</taxon>
        <taxon>Phaseoleae</taxon>
        <taxon>Vigna</taxon>
    </lineage>
</organism>
<gene>
    <name evidence="3" type="ORF">DEO72_LG6g627</name>
    <name evidence="4" type="ORF">DEO72_LG6g628</name>
</gene>
<evidence type="ECO:0000313" key="4">
    <source>
        <dbReference type="EMBL" id="QCD95930.1"/>
    </source>
</evidence>
<evidence type="ECO:0000256" key="1">
    <source>
        <dbReference type="SAM" id="MobiDB-lite"/>
    </source>
</evidence>
<feature type="region of interest" description="Disordered" evidence="1">
    <location>
        <begin position="67"/>
        <end position="90"/>
    </location>
</feature>
<accession>A0A4D6M5F9</accession>
<evidence type="ECO:0000313" key="5">
    <source>
        <dbReference type="Proteomes" id="UP000501690"/>
    </source>
</evidence>
<dbReference type="Proteomes" id="UP000501690">
    <property type="component" value="Linkage Group LG6"/>
</dbReference>
<dbReference type="EMBL" id="CP039350">
    <property type="protein sequence ID" value="QCD95930.1"/>
    <property type="molecule type" value="Genomic_DNA"/>
</dbReference>
<feature type="chain" id="PRO_5044606142" evidence="2">
    <location>
        <begin position="33"/>
        <end position="90"/>
    </location>
</feature>
<feature type="signal peptide" evidence="2">
    <location>
        <begin position="1"/>
        <end position="32"/>
    </location>
</feature>
<reference evidence="4 5" key="1">
    <citation type="submission" date="2019-04" db="EMBL/GenBank/DDBJ databases">
        <title>An improved genome assembly and genetic linkage map for asparagus bean, Vigna unguiculata ssp. sesquipedialis.</title>
        <authorList>
            <person name="Xia Q."/>
            <person name="Zhang R."/>
            <person name="Dong Y."/>
        </authorList>
    </citation>
    <scope>NUCLEOTIDE SEQUENCE [LARGE SCALE GENOMIC DNA]</scope>
    <source>
        <tissue evidence="4">Leaf</tissue>
    </source>
</reference>
<evidence type="ECO:0000313" key="3">
    <source>
        <dbReference type="EMBL" id="QCD95929.1"/>
    </source>
</evidence>
<feature type="compositionally biased region" description="Polar residues" evidence="1">
    <location>
        <begin position="74"/>
        <end position="90"/>
    </location>
</feature>
<proteinExistence type="predicted"/>
<protein>
    <submittedName>
        <fullName evidence="4">Uncharacterized protein</fullName>
    </submittedName>
</protein>
<name>A0A4D6M5F9_VIGUN</name>